<organism evidence="9 10">
    <name type="scientific">Spinacia oleracea</name>
    <name type="common">Spinach</name>
    <dbReference type="NCBI Taxonomy" id="3562"/>
    <lineage>
        <taxon>Eukaryota</taxon>
        <taxon>Viridiplantae</taxon>
        <taxon>Streptophyta</taxon>
        <taxon>Embryophyta</taxon>
        <taxon>Tracheophyta</taxon>
        <taxon>Spermatophyta</taxon>
        <taxon>Magnoliopsida</taxon>
        <taxon>eudicotyledons</taxon>
        <taxon>Gunneridae</taxon>
        <taxon>Pentapetalae</taxon>
        <taxon>Caryophyllales</taxon>
        <taxon>Chenopodiaceae</taxon>
        <taxon>Chenopodioideae</taxon>
        <taxon>Anserineae</taxon>
        <taxon>Spinacia</taxon>
    </lineage>
</organism>
<dbReference type="Proteomes" id="UP000813463">
    <property type="component" value="Chromosome 4"/>
</dbReference>
<dbReference type="Gene3D" id="2.130.10.120">
    <property type="entry name" value="Prolyl oligopeptidase, N-terminal domain"/>
    <property type="match status" value="1"/>
</dbReference>
<dbReference type="GeneID" id="110788021"/>
<feature type="domain" description="Peptidase S9A N-terminal" evidence="8">
    <location>
        <begin position="53"/>
        <end position="472"/>
    </location>
</feature>
<dbReference type="RefSeq" id="XP_021848350.1">
    <property type="nucleotide sequence ID" value="XM_021992658.2"/>
</dbReference>
<dbReference type="GO" id="GO:0004252">
    <property type="term" value="F:serine-type endopeptidase activity"/>
    <property type="evidence" value="ECO:0007669"/>
    <property type="project" value="UniProtKB-UniRule"/>
</dbReference>
<feature type="domain" description="Peptidase S9 prolyl oligopeptidase catalytic" evidence="7">
    <location>
        <begin position="577"/>
        <end position="791"/>
    </location>
</feature>
<sequence length="800" mass="90295">MSFSTLFKPRTIPISIRFLPAISTTFFSTLSPHKPHYSHPSIDPPCPKKLPFKVTAHGRTWDDPYHWMSNIDDPDFISYLTQENSYAQSFMADTRNKQRELFSEMSVRTPSEISTPPERWGPWLYYQHIPEGKEYPVLFRRLETEESAGLGSLFSCIKRGFRREEVLLDWNEIAEKNGYVHVGTCRVSPDHNFLAYTLDVNGSERFTLQIKDLRDARIVSSIKADAVVSLAWAQGGSALFYTVADNNQRPYRVLCTEMGSNVDRIVFTESDSRFCVDITCTKDGKFVTINSNSRSSSEVYVIEADNPFDSLQRVNKRVKGVQYFLEHHHGFFYVLTNYPSAVVEKLHCGNYYLGICRVEDISSANWQNIILPKKGTSLQDMDLFDKHLVLFLEKEGSSIMCSVDLPIDGNKKHIVEIEDLNPWTFPVPSELCGMAPGSNHDYMTSAYRMVLSSPVMPDLVVEYDMPRRRFSVIHQEEVLCVTGSARTDSSKFSIDCEPISNVRHDKCNQQEVEKSQSWKEFSVNYASERHEVISHDGIKIPLTIVYSKYTHNKGQSPGILEAYGAYGEVLDKSWSSDRISLLERGWVIAFADVRGGGGPDPSWHQCGSGAQKINSIYDLVSCGKYLVDEGYATKGKLAAIGTSAGSLLVGAAMNFNPDLFCAVILKVPFVDICNTLMDDSLPLTILDYDEFGNPKIETQFKRIMKYSPYDNIIQGVCYPSMLVTAALNDSRVGVWEAAKWVAKIRERTCTGCSRGVILKTDMNGGHFGEGGRYGQSEEKAYEYAFLMKVMGLLELHNTKH</sequence>
<name>A0A9R0JV83_SPIOL</name>
<accession>A0A9R0JV83</accession>
<reference evidence="9" key="1">
    <citation type="journal article" date="2021" name="Nat. Commun.">
        <title>Genomic analyses provide insights into spinach domestication and the genetic basis of agronomic traits.</title>
        <authorList>
            <person name="Cai X."/>
            <person name="Sun X."/>
            <person name="Xu C."/>
            <person name="Sun H."/>
            <person name="Wang X."/>
            <person name="Ge C."/>
            <person name="Zhang Z."/>
            <person name="Wang Q."/>
            <person name="Fei Z."/>
            <person name="Jiao C."/>
            <person name="Wang Q."/>
        </authorList>
    </citation>
    <scope>NUCLEOTIDE SEQUENCE [LARGE SCALE GENOMIC DNA]</scope>
    <source>
        <strain evidence="9">cv. Varoflay</strain>
    </source>
</reference>
<keyword evidence="3 6" id="KW-0378">Hydrolase</keyword>
<evidence type="ECO:0000256" key="6">
    <source>
        <dbReference type="RuleBase" id="RU368024"/>
    </source>
</evidence>
<evidence type="ECO:0000259" key="7">
    <source>
        <dbReference type="Pfam" id="PF00326"/>
    </source>
</evidence>
<evidence type="ECO:0000256" key="3">
    <source>
        <dbReference type="ARBA" id="ARBA00022801"/>
    </source>
</evidence>
<dbReference type="SUPFAM" id="SSF53474">
    <property type="entry name" value="alpha/beta-Hydrolases"/>
    <property type="match status" value="1"/>
</dbReference>
<proteinExistence type="inferred from homology"/>
<reference evidence="10" key="2">
    <citation type="submission" date="2025-08" db="UniProtKB">
        <authorList>
            <consortium name="RefSeq"/>
        </authorList>
    </citation>
    <scope>IDENTIFICATION</scope>
    <source>
        <tissue evidence="10">Leaf</tissue>
    </source>
</reference>
<dbReference type="InterPro" id="IPR051543">
    <property type="entry name" value="Serine_Peptidase_S9A"/>
</dbReference>
<dbReference type="InterPro" id="IPR002470">
    <property type="entry name" value="Peptidase_S9A"/>
</dbReference>
<protein>
    <recommendedName>
        <fullName evidence="6">Prolyl endopeptidase</fullName>
        <ecNumber evidence="6">3.4.21.-</ecNumber>
    </recommendedName>
</protein>
<evidence type="ECO:0000313" key="9">
    <source>
        <dbReference type="Proteomes" id="UP000813463"/>
    </source>
</evidence>
<evidence type="ECO:0000256" key="2">
    <source>
        <dbReference type="ARBA" id="ARBA00022670"/>
    </source>
</evidence>
<evidence type="ECO:0000256" key="1">
    <source>
        <dbReference type="ARBA" id="ARBA00005228"/>
    </source>
</evidence>
<dbReference type="EC" id="3.4.21.-" evidence="6"/>
<dbReference type="AlphaFoldDB" id="A0A9R0JV83"/>
<comment type="function">
    <text evidence="5">Serine peptidase whose precise substrate specificity remains unclear. Does not cleave peptides after a arginine or lysine residue. Regulates trans-Golgi network morphology and sorting by regulating the membrane binding of the AP-1 complex. May play a role in the regulation of synaptic vesicle exocytosis.</text>
</comment>
<evidence type="ECO:0000256" key="4">
    <source>
        <dbReference type="ARBA" id="ARBA00022825"/>
    </source>
</evidence>
<evidence type="ECO:0000313" key="10">
    <source>
        <dbReference type="RefSeq" id="XP_021848350.1"/>
    </source>
</evidence>
<keyword evidence="9" id="KW-1185">Reference proteome</keyword>
<keyword evidence="2 6" id="KW-0645">Protease</keyword>
<dbReference type="Gene3D" id="3.40.50.1820">
    <property type="entry name" value="alpha/beta hydrolase"/>
    <property type="match status" value="1"/>
</dbReference>
<evidence type="ECO:0000259" key="8">
    <source>
        <dbReference type="Pfam" id="PF02897"/>
    </source>
</evidence>
<dbReference type="OrthoDB" id="248387at2759"/>
<dbReference type="Pfam" id="PF00326">
    <property type="entry name" value="Peptidase_S9"/>
    <property type="match status" value="1"/>
</dbReference>
<dbReference type="KEGG" id="soe:110788021"/>
<dbReference type="InterPro" id="IPR001375">
    <property type="entry name" value="Peptidase_S9_cat"/>
</dbReference>
<keyword evidence="4 6" id="KW-0720">Serine protease</keyword>
<dbReference type="PANTHER" id="PTHR11757">
    <property type="entry name" value="PROTEASE FAMILY S9A OLIGOPEPTIDASE"/>
    <property type="match status" value="1"/>
</dbReference>
<dbReference type="SUPFAM" id="SSF50993">
    <property type="entry name" value="Peptidase/esterase 'gauge' domain"/>
    <property type="match status" value="1"/>
</dbReference>
<dbReference type="PANTHER" id="PTHR11757:SF12">
    <property type="entry name" value="PROLYL ENDOPEPTIDASE"/>
    <property type="match status" value="1"/>
</dbReference>
<dbReference type="PRINTS" id="PR00862">
    <property type="entry name" value="PROLIGOPTASE"/>
</dbReference>
<evidence type="ECO:0000256" key="5">
    <source>
        <dbReference type="ARBA" id="ARBA00045448"/>
    </source>
</evidence>
<comment type="similarity">
    <text evidence="1 6">Belongs to the peptidase S9A family.</text>
</comment>
<dbReference type="GO" id="GO:0009507">
    <property type="term" value="C:chloroplast"/>
    <property type="evidence" value="ECO:0007669"/>
    <property type="project" value="TreeGrafter"/>
</dbReference>
<dbReference type="InterPro" id="IPR029058">
    <property type="entry name" value="AB_hydrolase_fold"/>
</dbReference>
<dbReference type="Pfam" id="PF02897">
    <property type="entry name" value="Peptidase_S9_N"/>
    <property type="match status" value="1"/>
</dbReference>
<gene>
    <name evidence="10" type="primary">LOC110788021</name>
</gene>
<dbReference type="InterPro" id="IPR023302">
    <property type="entry name" value="Pept_S9A_N"/>
</dbReference>
<dbReference type="GO" id="GO:0006508">
    <property type="term" value="P:proteolysis"/>
    <property type="evidence" value="ECO:0007669"/>
    <property type="project" value="UniProtKB-KW"/>
</dbReference>